<dbReference type="InterPro" id="IPR044399">
    <property type="entry name" value="Mb-like_M"/>
</dbReference>
<keyword evidence="1" id="KW-0408">Iron</keyword>
<evidence type="ECO:0000313" key="4">
    <source>
        <dbReference type="WBParaSite" id="ACRNAN_scaffold5902.g19533.t1"/>
    </source>
</evidence>
<keyword evidence="1" id="KW-0349">Heme</keyword>
<feature type="domain" description="Globin" evidence="2">
    <location>
        <begin position="1"/>
        <end position="92"/>
    </location>
</feature>
<dbReference type="Proteomes" id="UP000887540">
    <property type="component" value="Unplaced"/>
</dbReference>
<evidence type="ECO:0000259" key="2">
    <source>
        <dbReference type="PROSITE" id="PS01033"/>
    </source>
</evidence>
<keyword evidence="1" id="KW-0813">Transport</keyword>
<dbReference type="PROSITE" id="PS01033">
    <property type="entry name" value="GLOBIN"/>
    <property type="match status" value="1"/>
</dbReference>
<evidence type="ECO:0000256" key="1">
    <source>
        <dbReference type="RuleBase" id="RU000356"/>
    </source>
</evidence>
<protein>
    <submittedName>
        <fullName evidence="4">Globin family profile domain-containing protein</fullName>
    </submittedName>
</protein>
<dbReference type="InterPro" id="IPR000971">
    <property type="entry name" value="Globin"/>
</dbReference>
<dbReference type="GO" id="GO:0005344">
    <property type="term" value="F:oxygen carrier activity"/>
    <property type="evidence" value="ECO:0007669"/>
    <property type="project" value="UniProtKB-KW"/>
</dbReference>
<dbReference type="Gene3D" id="1.10.490.10">
    <property type="entry name" value="Globins"/>
    <property type="match status" value="1"/>
</dbReference>
<dbReference type="WBParaSite" id="ACRNAN_scaffold5902.g19533.t1">
    <property type="protein sequence ID" value="ACRNAN_scaffold5902.g19533.t1"/>
    <property type="gene ID" value="ACRNAN_scaffold5902.g19533"/>
</dbReference>
<dbReference type="PANTHER" id="PTHR47768">
    <property type="entry name" value="GLOBIN RELATED-RELATED"/>
    <property type="match status" value="1"/>
</dbReference>
<comment type="similarity">
    <text evidence="1">Belongs to the globin family.</text>
</comment>
<dbReference type="AlphaFoldDB" id="A0A914E7N9"/>
<sequence>MFVQTLSMCIESINNTDAMAGRLQKIGEKHVQYAHRGFKPIFWDIFLDALEKGLSNHIHSFKQIDDKILQETIIVWRKLANFIISNMKRGYVQQLVKDFKEQDGSLGEWSKKHPCFNEK</sequence>
<keyword evidence="1" id="KW-0561">Oxygen transport</keyword>
<dbReference type="InterPro" id="IPR053341">
    <property type="entry name" value="Oxidative_stress_globin-like"/>
</dbReference>
<keyword evidence="1" id="KW-0479">Metal-binding</keyword>
<name>A0A914E7N9_9BILA</name>
<dbReference type="GO" id="GO:0020037">
    <property type="term" value="F:heme binding"/>
    <property type="evidence" value="ECO:0007669"/>
    <property type="project" value="InterPro"/>
</dbReference>
<evidence type="ECO:0000313" key="3">
    <source>
        <dbReference type="Proteomes" id="UP000887540"/>
    </source>
</evidence>
<keyword evidence="3" id="KW-1185">Reference proteome</keyword>
<reference evidence="4" key="1">
    <citation type="submission" date="2022-11" db="UniProtKB">
        <authorList>
            <consortium name="WormBaseParasite"/>
        </authorList>
    </citation>
    <scope>IDENTIFICATION</scope>
</reference>
<proteinExistence type="inferred from homology"/>
<dbReference type="InterPro" id="IPR012292">
    <property type="entry name" value="Globin/Proto"/>
</dbReference>
<dbReference type="InterPro" id="IPR009050">
    <property type="entry name" value="Globin-like_sf"/>
</dbReference>
<organism evidence="3 4">
    <name type="scientific">Acrobeloides nanus</name>
    <dbReference type="NCBI Taxonomy" id="290746"/>
    <lineage>
        <taxon>Eukaryota</taxon>
        <taxon>Metazoa</taxon>
        <taxon>Ecdysozoa</taxon>
        <taxon>Nematoda</taxon>
        <taxon>Chromadorea</taxon>
        <taxon>Rhabditida</taxon>
        <taxon>Tylenchina</taxon>
        <taxon>Cephalobomorpha</taxon>
        <taxon>Cephaloboidea</taxon>
        <taxon>Cephalobidae</taxon>
        <taxon>Acrobeloides</taxon>
    </lineage>
</organism>
<dbReference type="SUPFAM" id="SSF46458">
    <property type="entry name" value="Globin-like"/>
    <property type="match status" value="1"/>
</dbReference>
<dbReference type="Pfam" id="PF00042">
    <property type="entry name" value="Globin"/>
    <property type="match status" value="1"/>
</dbReference>
<accession>A0A914E7N9</accession>
<dbReference type="CDD" id="cd01040">
    <property type="entry name" value="Mb-like"/>
    <property type="match status" value="1"/>
</dbReference>
<dbReference type="GO" id="GO:0019825">
    <property type="term" value="F:oxygen binding"/>
    <property type="evidence" value="ECO:0007669"/>
    <property type="project" value="InterPro"/>
</dbReference>
<dbReference type="PANTHER" id="PTHR47768:SF2">
    <property type="entry name" value="GLOBIN-RELATED"/>
    <property type="match status" value="1"/>
</dbReference>